<proteinExistence type="predicted"/>
<evidence type="ECO:0000313" key="2">
    <source>
        <dbReference type="Proteomes" id="UP001352852"/>
    </source>
</evidence>
<gene>
    <name evidence="1" type="ORF">CHARACLAT_028424</name>
</gene>
<dbReference type="EMBL" id="JAHUTJ010036573">
    <property type="protein sequence ID" value="MED6278866.1"/>
    <property type="molecule type" value="Genomic_DNA"/>
</dbReference>
<name>A0ABU7DWI7_9TELE</name>
<reference evidence="1 2" key="1">
    <citation type="submission" date="2021-06" db="EMBL/GenBank/DDBJ databases">
        <authorList>
            <person name="Palmer J.M."/>
        </authorList>
    </citation>
    <scope>NUCLEOTIDE SEQUENCE [LARGE SCALE GENOMIC DNA]</scope>
    <source>
        <strain evidence="1 2">CL_MEX2019</strain>
        <tissue evidence="1">Muscle</tissue>
    </source>
</reference>
<sequence length="101" mass="11282">MQSGYKMWKLATHRQHLSAGVVGQPRACLFPPPSYTLCLSLSPFSTVCVRSFKVSIFPHSIPHPSLHLFFPSAYSTSLPVSLHTRPSYLRSLDFVSPSLHL</sequence>
<keyword evidence="2" id="KW-1185">Reference proteome</keyword>
<protein>
    <submittedName>
        <fullName evidence="1">Uncharacterized protein</fullName>
    </submittedName>
</protein>
<comment type="caution">
    <text evidence="1">The sequence shown here is derived from an EMBL/GenBank/DDBJ whole genome shotgun (WGS) entry which is preliminary data.</text>
</comment>
<accession>A0ABU7DWI7</accession>
<organism evidence="1 2">
    <name type="scientific">Characodon lateralis</name>
    <dbReference type="NCBI Taxonomy" id="208331"/>
    <lineage>
        <taxon>Eukaryota</taxon>
        <taxon>Metazoa</taxon>
        <taxon>Chordata</taxon>
        <taxon>Craniata</taxon>
        <taxon>Vertebrata</taxon>
        <taxon>Euteleostomi</taxon>
        <taxon>Actinopterygii</taxon>
        <taxon>Neopterygii</taxon>
        <taxon>Teleostei</taxon>
        <taxon>Neoteleostei</taxon>
        <taxon>Acanthomorphata</taxon>
        <taxon>Ovalentaria</taxon>
        <taxon>Atherinomorphae</taxon>
        <taxon>Cyprinodontiformes</taxon>
        <taxon>Goodeidae</taxon>
        <taxon>Characodon</taxon>
    </lineage>
</organism>
<evidence type="ECO:0000313" key="1">
    <source>
        <dbReference type="EMBL" id="MED6278866.1"/>
    </source>
</evidence>
<dbReference type="Proteomes" id="UP001352852">
    <property type="component" value="Unassembled WGS sequence"/>
</dbReference>